<comment type="caution">
    <text evidence="1">The sequence shown here is derived from an EMBL/GenBank/DDBJ whole genome shotgun (WGS) entry which is preliminary data.</text>
</comment>
<accession>A0ACC2W318</accession>
<reference evidence="1" key="1">
    <citation type="submission" date="2023-04" db="EMBL/GenBank/DDBJ databases">
        <title>Draft Genome sequencing of Naganishia species isolated from polar environments using Oxford Nanopore Technology.</title>
        <authorList>
            <person name="Leo P."/>
            <person name="Venkateswaran K."/>
        </authorList>
    </citation>
    <scope>NUCLEOTIDE SEQUENCE</scope>
    <source>
        <strain evidence="1">MNA-CCFEE 5261</strain>
    </source>
</reference>
<name>A0ACC2W318_9TREE</name>
<dbReference type="EMBL" id="JASBWR010000032">
    <property type="protein sequence ID" value="KAJ9105838.1"/>
    <property type="molecule type" value="Genomic_DNA"/>
</dbReference>
<proteinExistence type="predicted"/>
<dbReference type="Proteomes" id="UP001241377">
    <property type="component" value="Unassembled WGS sequence"/>
</dbReference>
<sequence length="238" mass="26691">MQSIKRTLSPVQFDGHLHDAQSQQVRPRNKIYLPGQLVAGVVRIRQDDVASAGKMWIELVGEQNEDIPFHFTITAASKTQPDYNSPDALDISSVAVNFRLWQNIRIVAKGFVEDQPTVRYSSATANAVDGKQVEKDFSAQVRATWSSKWVYMKESDLWESTKTMVGCFRVGMLPSFVNGGLSTKYGLKAELSLPNTKSKQAFSLMQPAISSGFRRDVLPVYDEEDTIVPPAYWEIEVL</sequence>
<organism evidence="1 2">
    <name type="scientific">Naganishia cerealis</name>
    <dbReference type="NCBI Taxonomy" id="610337"/>
    <lineage>
        <taxon>Eukaryota</taxon>
        <taxon>Fungi</taxon>
        <taxon>Dikarya</taxon>
        <taxon>Basidiomycota</taxon>
        <taxon>Agaricomycotina</taxon>
        <taxon>Tremellomycetes</taxon>
        <taxon>Filobasidiales</taxon>
        <taxon>Filobasidiaceae</taxon>
        <taxon>Naganishia</taxon>
    </lineage>
</organism>
<keyword evidence="2" id="KW-1185">Reference proteome</keyword>
<evidence type="ECO:0000313" key="2">
    <source>
        <dbReference type="Proteomes" id="UP001241377"/>
    </source>
</evidence>
<protein>
    <submittedName>
        <fullName evidence="1">Uncharacterized protein</fullName>
    </submittedName>
</protein>
<evidence type="ECO:0000313" key="1">
    <source>
        <dbReference type="EMBL" id="KAJ9105838.1"/>
    </source>
</evidence>
<gene>
    <name evidence="1" type="ORF">QFC19_003408</name>
</gene>